<name>A0ABP3G8P3_9ACTN</name>
<keyword evidence="1" id="KW-0378">Hydrolase</keyword>
<evidence type="ECO:0000256" key="1">
    <source>
        <dbReference type="ARBA" id="ARBA00022801"/>
    </source>
</evidence>
<dbReference type="Pfam" id="PF07228">
    <property type="entry name" value="SpoIIE"/>
    <property type="match status" value="1"/>
</dbReference>
<keyword evidence="4" id="KW-1185">Reference proteome</keyword>
<dbReference type="Gene3D" id="3.60.40.10">
    <property type="entry name" value="PPM-type phosphatase domain"/>
    <property type="match status" value="1"/>
</dbReference>
<dbReference type="Gene3D" id="3.30.450.40">
    <property type="match status" value="1"/>
</dbReference>
<dbReference type="InterPro" id="IPR029016">
    <property type="entry name" value="GAF-like_dom_sf"/>
</dbReference>
<dbReference type="SUPFAM" id="SSF81606">
    <property type="entry name" value="PP2C-like"/>
    <property type="match status" value="1"/>
</dbReference>
<reference evidence="4" key="1">
    <citation type="journal article" date="2019" name="Int. J. Syst. Evol. Microbiol.">
        <title>The Global Catalogue of Microorganisms (GCM) 10K type strain sequencing project: providing services to taxonomists for standard genome sequencing and annotation.</title>
        <authorList>
            <consortium name="The Broad Institute Genomics Platform"/>
            <consortium name="The Broad Institute Genome Sequencing Center for Infectious Disease"/>
            <person name="Wu L."/>
            <person name="Ma J."/>
        </authorList>
    </citation>
    <scope>NUCLEOTIDE SEQUENCE [LARGE SCALE GENOMIC DNA]</scope>
    <source>
        <strain evidence="4">JCM 3146</strain>
    </source>
</reference>
<gene>
    <name evidence="3" type="ORF">GCM10010151_29990</name>
</gene>
<feature type="domain" description="PPM-type phosphatase" evidence="2">
    <location>
        <begin position="181"/>
        <end position="397"/>
    </location>
</feature>
<evidence type="ECO:0000313" key="3">
    <source>
        <dbReference type="EMBL" id="GAA0338357.1"/>
    </source>
</evidence>
<dbReference type="InterPro" id="IPR052016">
    <property type="entry name" value="Bact_Sigma-Reg"/>
</dbReference>
<dbReference type="SMART" id="SM00331">
    <property type="entry name" value="PP2C_SIG"/>
    <property type="match status" value="1"/>
</dbReference>
<protein>
    <submittedName>
        <fullName evidence="3">PP2C family protein-serine/threonine phosphatase</fullName>
    </submittedName>
</protein>
<evidence type="ECO:0000259" key="2">
    <source>
        <dbReference type="SMART" id="SM00331"/>
    </source>
</evidence>
<dbReference type="Proteomes" id="UP001501822">
    <property type="component" value="Unassembled WGS sequence"/>
</dbReference>
<dbReference type="PANTHER" id="PTHR43156">
    <property type="entry name" value="STAGE II SPORULATION PROTEIN E-RELATED"/>
    <property type="match status" value="1"/>
</dbReference>
<dbReference type="RefSeq" id="WP_252808253.1">
    <property type="nucleotide sequence ID" value="NZ_BAAABM010000019.1"/>
</dbReference>
<dbReference type="PANTHER" id="PTHR43156:SF2">
    <property type="entry name" value="STAGE II SPORULATION PROTEIN E"/>
    <property type="match status" value="1"/>
</dbReference>
<dbReference type="SUPFAM" id="SSF55781">
    <property type="entry name" value="GAF domain-like"/>
    <property type="match status" value="1"/>
</dbReference>
<comment type="caution">
    <text evidence="3">The sequence shown here is derived from an EMBL/GenBank/DDBJ whole genome shotgun (WGS) entry which is preliminary data.</text>
</comment>
<sequence length="400" mass="43340">MSYEQPGPGGLGDGDALREAERRIWLAAPHELADVAEETIRKLCGADAAEIYLTDYRMAYLQPVASGEAPIALAGSPSGRALATGEPVLEPPTTMSPGTRRLLHLPLSVLGNRLGVLRLTLPDLPSAEQRAELLDLAATLSRALEIADRATDRYRQARRRERLTLAAEMQWELLPGRVGSAPEYEFAGQLEPAYAVAGDNFDWSAGRDTLTISVTNGMGEGTAAALLTQLAVGAMRNARRSGGDLLEQCGLADETIFRHYGGRQHVATLLLCIERATGAVTAVDAGSPVIYRMRGGTAERMPLDRQLPLGMFGDTPYTEERFTVRPGDRLVIVSDGMHAAHLPGAGAAYEEEFLTRDLAESRLQPPADLVRTLLHRFVERHQGTQLADDAVVVCLDWKGR</sequence>
<dbReference type="InterPro" id="IPR036457">
    <property type="entry name" value="PPM-type-like_dom_sf"/>
</dbReference>
<accession>A0ABP3G8P3</accession>
<evidence type="ECO:0000313" key="4">
    <source>
        <dbReference type="Proteomes" id="UP001501822"/>
    </source>
</evidence>
<dbReference type="InterPro" id="IPR001932">
    <property type="entry name" value="PPM-type_phosphatase-like_dom"/>
</dbReference>
<dbReference type="EMBL" id="BAAABM010000019">
    <property type="protein sequence ID" value="GAA0338357.1"/>
    <property type="molecule type" value="Genomic_DNA"/>
</dbReference>
<proteinExistence type="predicted"/>
<organism evidence="3 4">
    <name type="scientific">Actinoallomurus spadix</name>
    <dbReference type="NCBI Taxonomy" id="79912"/>
    <lineage>
        <taxon>Bacteria</taxon>
        <taxon>Bacillati</taxon>
        <taxon>Actinomycetota</taxon>
        <taxon>Actinomycetes</taxon>
        <taxon>Streptosporangiales</taxon>
        <taxon>Thermomonosporaceae</taxon>
        <taxon>Actinoallomurus</taxon>
    </lineage>
</organism>